<dbReference type="SMART" id="SM00698">
    <property type="entry name" value="MORN"/>
    <property type="match status" value="6"/>
</dbReference>
<dbReference type="PANTHER" id="PTHR43215:SF14">
    <property type="entry name" value="RADIAL SPOKE HEAD 1 HOMOLOG"/>
    <property type="match status" value="1"/>
</dbReference>
<gene>
    <name evidence="3" type="ORF">KIPB_006932</name>
</gene>
<name>A0A391NMM9_9EUKA</name>
<dbReference type="GO" id="GO:0005829">
    <property type="term" value="C:cytosol"/>
    <property type="evidence" value="ECO:0007669"/>
    <property type="project" value="TreeGrafter"/>
</dbReference>
<keyword evidence="1" id="KW-0677">Repeat</keyword>
<dbReference type="PANTHER" id="PTHR43215">
    <property type="entry name" value="RADIAL SPOKE HEAD 1 HOMOLOG"/>
    <property type="match status" value="1"/>
</dbReference>
<evidence type="ECO:0000313" key="4">
    <source>
        <dbReference type="Proteomes" id="UP000265618"/>
    </source>
</evidence>
<dbReference type="InterPro" id="IPR009003">
    <property type="entry name" value="Peptidase_S1_PA"/>
</dbReference>
<comment type="caution">
    <text evidence="3">The sequence shown here is derived from an EMBL/GenBank/DDBJ whole genome shotgun (WGS) entry which is preliminary data.</text>
</comment>
<evidence type="ECO:0000256" key="1">
    <source>
        <dbReference type="ARBA" id="ARBA00022737"/>
    </source>
</evidence>
<dbReference type="AlphaFoldDB" id="A0A391NMM9"/>
<evidence type="ECO:0000313" key="3">
    <source>
        <dbReference type="EMBL" id="GCA62955.1"/>
    </source>
</evidence>
<dbReference type="Gene3D" id="2.40.10.10">
    <property type="entry name" value="Trypsin-like serine proteases"/>
    <property type="match status" value="2"/>
</dbReference>
<feature type="region of interest" description="Disordered" evidence="2">
    <location>
        <begin position="142"/>
        <end position="173"/>
    </location>
</feature>
<evidence type="ECO:0000256" key="2">
    <source>
        <dbReference type="SAM" id="MobiDB-lite"/>
    </source>
</evidence>
<dbReference type="InterPro" id="IPR043504">
    <property type="entry name" value="Peptidase_S1_PA_chymotrypsin"/>
</dbReference>
<dbReference type="EMBL" id="BDIP01001867">
    <property type="protein sequence ID" value="GCA62955.1"/>
    <property type="molecule type" value="Genomic_DNA"/>
</dbReference>
<dbReference type="SUPFAM" id="SSF82185">
    <property type="entry name" value="Histone H3 K4-specific methyltransferase SET7/9 N-terminal domain"/>
    <property type="match status" value="2"/>
</dbReference>
<accession>A0A391NMM9</accession>
<dbReference type="Pfam" id="PF13365">
    <property type="entry name" value="Trypsin_2"/>
    <property type="match status" value="1"/>
</dbReference>
<dbReference type="OrthoDB" id="423343at2759"/>
<dbReference type="Pfam" id="PF02493">
    <property type="entry name" value="MORN"/>
    <property type="match status" value="6"/>
</dbReference>
<sequence>MWRNGAMHGYGTYSRPNGSKYKGGWTDGMASGPGSSTYTSGDEYYGEWKDGRFNGQGTYVWQSGKVYSGTWVEGLEHGRGRCAYANGDVYRGEWRGGTRSGTGEFTLPNGEKYFGEWKNDLRHGRGRYTMANGDVIEGEWRDGERLRGTQGTINSSEDPVESPVDSPVETEELEGDEVSPPSLLAFPYNQHQRLANATFHVIWKTRHHYHHGSAFSFRHPCIVATGYHVVSKALNKGRSIVFETEDGQRFKPVRHVIDRDHDCALFRLDRPVSGDRVVLRPGRLCRPFRGKETLLAGYPHGYDALLVHKACISGPHPPHGFYLDGSINGGNSGGPIVDAVSGDVLGIVGGHRYLSEELMSFGGTRGDRERDDPRWGKVERMLAKNANCGIGVGRHIEYVDTLYLANHRTLLNE</sequence>
<dbReference type="Proteomes" id="UP000265618">
    <property type="component" value="Unassembled WGS sequence"/>
</dbReference>
<organism evidence="3 4">
    <name type="scientific">Kipferlia bialata</name>
    <dbReference type="NCBI Taxonomy" id="797122"/>
    <lineage>
        <taxon>Eukaryota</taxon>
        <taxon>Metamonada</taxon>
        <taxon>Carpediemonas-like organisms</taxon>
        <taxon>Kipferlia</taxon>
    </lineage>
</organism>
<protein>
    <submittedName>
        <fullName evidence="3">Uncharacterized protein</fullName>
    </submittedName>
</protein>
<dbReference type="Gene3D" id="2.20.110.10">
    <property type="entry name" value="Histone H3 K4-specific methyltransferase SET7/9 N-terminal domain"/>
    <property type="match status" value="3"/>
</dbReference>
<dbReference type="SUPFAM" id="SSF50494">
    <property type="entry name" value="Trypsin-like serine proteases"/>
    <property type="match status" value="1"/>
</dbReference>
<dbReference type="InterPro" id="IPR003409">
    <property type="entry name" value="MORN"/>
</dbReference>
<reference evidence="3 4" key="1">
    <citation type="journal article" date="2018" name="PLoS ONE">
        <title>The draft genome of Kipferlia bialata reveals reductive genome evolution in fornicate parasites.</title>
        <authorList>
            <person name="Tanifuji G."/>
            <person name="Takabayashi S."/>
            <person name="Kume K."/>
            <person name="Takagi M."/>
            <person name="Nakayama T."/>
            <person name="Kamikawa R."/>
            <person name="Inagaki Y."/>
            <person name="Hashimoto T."/>
        </authorList>
    </citation>
    <scope>NUCLEOTIDE SEQUENCE [LARGE SCALE GENOMIC DNA]</scope>
    <source>
        <strain evidence="3">NY0173</strain>
    </source>
</reference>
<keyword evidence="4" id="KW-1185">Reference proteome</keyword>
<proteinExistence type="predicted"/>